<gene>
    <name evidence="2" type="ORF">SMACR_08238</name>
</gene>
<dbReference type="PANTHER" id="PTHR35605">
    <property type="entry name" value="ECP2 EFFECTOR PROTEIN DOMAIN-CONTAINING PROTEIN-RELATED"/>
    <property type="match status" value="1"/>
</dbReference>
<evidence type="ECO:0000256" key="1">
    <source>
        <dbReference type="SAM" id="SignalP"/>
    </source>
</evidence>
<dbReference type="VEuPathDB" id="FungiDB:SMAC_08238"/>
<comment type="caution">
    <text evidence="2">The sequence shown here is derived from an EMBL/GenBank/DDBJ whole genome shotgun (WGS) entry which is preliminary data.</text>
</comment>
<dbReference type="PANTHER" id="PTHR35605:SF1">
    <property type="entry name" value="ECP2 EFFECTOR PROTEIN DOMAIN-CONTAINING PROTEIN-RELATED"/>
    <property type="match status" value="1"/>
</dbReference>
<name>A0A8S8ZTZ2_SORMA</name>
<organism evidence="2 3">
    <name type="scientific">Sordaria macrospora</name>
    <dbReference type="NCBI Taxonomy" id="5147"/>
    <lineage>
        <taxon>Eukaryota</taxon>
        <taxon>Fungi</taxon>
        <taxon>Dikarya</taxon>
        <taxon>Ascomycota</taxon>
        <taxon>Pezizomycotina</taxon>
        <taxon>Sordariomycetes</taxon>
        <taxon>Sordariomycetidae</taxon>
        <taxon>Sordariales</taxon>
        <taxon>Sordariaceae</taxon>
        <taxon>Sordaria</taxon>
    </lineage>
</organism>
<dbReference type="AlphaFoldDB" id="A0A8S8ZTZ2"/>
<evidence type="ECO:0000313" key="3">
    <source>
        <dbReference type="Proteomes" id="UP000433876"/>
    </source>
</evidence>
<keyword evidence="1" id="KW-0732">Signal</keyword>
<sequence length="211" mass="22309">MLASVISSGAILAMLQVLPAVAMPTISNMDASPIPGYGIEVLVWEVETTPGGPTVDVAGTVQNVYEELEKINPSFVSDFGLGDSDNSTSLAAPVASRGYSIESIHCDWGGDYATGQTILEGIKYLRGVPGQPKGGPGPGNCARVSCSYNSAIYWCNDSTYTKILDSFGSIAWAAESLVGSCGGGGLWYTLQVRGQIFMTDHWNVIIRKDKC</sequence>
<accession>A0A8S8ZTZ2</accession>
<dbReference type="OMA" id="NCHPQGG"/>
<feature type="signal peptide" evidence="1">
    <location>
        <begin position="1"/>
        <end position="22"/>
    </location>
</feature>
<protein>
    <submittedName>
        <fullName evidence="2">Uncharacterized protein</fullName>
    </submittedName>
</protein>
<dbReference type="Proteomes" id="UP000433876">
    <property type="component" value="Unassembled WGS sequence"/>
</dbReference>
<reference evidence="2 3" key="1">
    <citation type="submission" date="2017-07" db="EMBL/GenBank/DDBJ databases">
        <title>Genome sequence of the Sordaria macrospora wild type strain R19027.</title>
        <authorList>
            <person name="Nowrousian M."/>
            <person name="Teichert I."/>
            <person name="Kueck U."/>
        </authorList>
    </citation>
    <scope>NUCLEOTIDE SEQUENCE [LARGE SCALE GENOMIC DNA]</scope>
    <source>
        <strain evidence="2 3">R19027</strain>
        <tissue evidence="2">Mycelium</tissue>
    </source>
</reference>
<dbReference type="EMBL" id="NMPR01000068">
    <property type="protein sequence ID" value="KAA8631795.1"/>
    <property type="molecule type" value="Genomic_DNA"/>
</dbReference>
<evidence type="ECO:0000313" key="2">
    <source>
        <dbReference type="EMBL" id="KAA8631795.1"/>
    </source>
</evidence>
<proteinExistence type="predicted"/>
<feature type="chain" id="PRO_5035803278" evidence="1">
    <location>
        <begin position="23"/>
        <end position="211"/>
    </location>
</feature>